<dbReference type="RefSeq" id="WP_353897567.1">
    <property type="nucleotide sequence ID" value="NZ_JBEVCJ010000031.1"/>
</dbReference>
<comment type="caution">
    <text evidence="1">The sequence shown here is derived from an EMBL/GenBank/DDBJ whole genome shotgun (WGS) entry which is preliminary data.</text>
</comment>
<reference evidence="1 2" key="1">
    <citation type="submission" date="2024-06" db="EMBL/GenBank/DDBJ databases">
        <authorList>
            <person name="Li F."/>
        </authorList>
    </citation>
    <scope>NUCLEOTIDE SEQUENCE [LARGE SCALE GENOMIC DNA]</scope>
    <source>
        <strain evidence="1 2">GXAS 311</strain>
    </source>
</reference>
<accession>A0ABV2BYK4</accession>
<gene>
    <name evidence="1" type="ORF">ABVT43_17710</name>
</gene>
<sequence length="151" mass="17197">MIYKIVKSWFNGWGEFVYFKEKSMAMHKSIISLVEFSNTVANNLPKGWVFQLGDENTTAYINGPNKASILLTKKASEALLVGAWPNDPNGRAMDPYSWGVLKITSPYPFKRINLEEQPELLTKEVLSFIDDYQPIYCKCLDKCAHKNLIAV</sequence>
<dbReference type="Proteomes" id="UP001548189">
    <property type="component" value="Unassembled WGS sequence"/>
</dbReference>
<proteinExistence type="predicted"/>
<evidence type="ECO:0000313" key="1">
    <source>
        <dbReference type="EMBL" id="MET1256984.1"/>
    </source>
</evidence>
<dbReference type="EMBL" id="JBEVCJ010000031">
    <property type="protein sequence ID" value="MET1256984.1"/>
    <property type="molecule type" value="Genomic_DNA"/>
</dbReference>
<evidence type="ECO:0000313" key="2">
    <source>
        <dbReference type="Proteomes" id="UP001548189"/>
    </source>
</evidence>
<name>A0ABV2BYK4_9GAMM</name>
<organism evidence="1 2">
    <name type="scientific">Aliikangiella maris</name>
    <dbReference type="NCBI Taxonomy" id="3162458"/>
    <lineage>
        <taxon>Bacteria</taxon>
        <taxon>Pseudomonadati</taxon>
        <taxon>Pseudomonadota</taxon>
        <taxon>Gammaproteobacteria</taxon>
        <taxon>Oceanospirillales</taxon>
        <taxon>Pleioneaceae</taxon>
        <taxon>Aliikangiella</taxon>
    </lineage>
</organism>
<keyword evidence="2" id="KW-1185">Reference proteome</keyword>
<protein>
    <submittedName>
        <fullName evidence="1">Uncharacterized protein</fullName>
    </submittedName>
</protein>